<evidence type="ECO:0000259" key="5">
    <source>
        <dbReference type="Pfam" id="PF08386"/>
    </source>
</evidence>
<feature type="domain" description="Peptidase S33 tripeptidyl aminopeptidase-like C-terminal" evidence="5">
    <location>
        <begin position="439"/>
        <end position="543"/>
    </location>
</feature>
<reference evidence="6" key="1">
    <citation type="submission" date="2023-03" db="EMBL/GenBank/DDBJ databases">
        <title>Massive genome expansion in bonnet fungi (Mycena s.s.) driven by repeated elements and novel gene families across ecological guilds.</title>
        <authorList>
            <consortium name="Lawrence Berkeley National Laboratory"/>
            <person name="Harder C.B."/>
            <person name="Miyauchi S."/>
            <person name="Viragh M."/>
            <person name="Kuo A."/>
            <person name="Thoen E."/>
            <person name="Andreopoulos B."/>
            <person name="Lu D."/>
            <person name="Skrede I."/>
            <person name="Drula E."/>
            <person name="Henrissat B."/>
            <person name="Morin E."/>
            <person name="Kohler A."/>
            <person name="Barry K."/>
            <person name="LaButti K."/>
            <person name="Morin E."/>
            <person name="Salamov A."/>
            <person name="Lipzen A."/>
            <person name="Mereny Z."/>
            <person name="Hegedus B."/>
            <person name="Baldrian P."/>
            <person name="Stursova M."/>
            <person name="Weitz H."/>
            <person name="Taylor A."/>
            <person name="Grigoriev I.V."/>
            <person name="Nagy L.G."/>
            <person name="Martin F."/>
            <person name="Kauserud H."/>
        </authorList>
    </citation>
    <scope>NUCLEOTIDE SEQUENCE</scope>
    <source>
        <strain evidence="6">CBHHK067</strain>
    </source>
</reference>
<dbReference type="PANTHER" id="PTHR43248">
    <property type="entry name" value="2-SUCCINYL-6-HYDROXY-2,4-CYCLOHEXADIENE-1-CARBOXYLATE SYNTHASE"/>
    <property type="match status" value="1"/>
</dbReference>
<dbReference type="PROSITE" id="PS51257">
    <property type="entry name" value="PROKAR_LIPOPROTEIN"/>
    <property type="match status" value="1"/>
</dbReference>
<dbReference type="Proteomes" id="UP001221757">
    <property type="component" value="Unassembled WGS sequence"/>
</dbReference>
<dbReference type="Gene3D" id="3.40.50.1820">
    <property type="entry name" value="alpha/beta hydrolase"/>
    <property type="match status" value="1"/>
</dbReference>
<sequence>MNTNFRKSVLAGWAALVALACFAYVVQSTPRLGPRTYEAPTTKKSEASTGSDSGAHFSWADVIPSDNLKWVDCYLEHQCARLNMPLNYSEPDGEKAVIAMTRYPAAVPADSPLYRGPVLFNPGGPGGSGVTFIALAGSALAQIVGPQFDVIGFDPRGVAHSTPRVSLFETDVERVLWDDAVPRELNASEDGVARAWARAQINGRLAAERAGEYLPHVNTENTARDMLRIVEAHGMEKLQYWGISYGSVLGAVFATLFPDKVERIVIDGVVDAENYFDTLWSHNLFDTDRALQAFFDGCVAAGPAGCAFYAPTAEAISQNLTTLYESIRARPTPVHTGSGYGLVDFSFLRALVFSALYWPLTLFSPLADILAGLAREDGAPIFELFPQPPFQCSCDPAEHQFDAVPDATVAIICNDGRTVPSDFGDIEQYYAGMTKTSSWGSMLASVRIACSGWPDFPKKHFQGPVGANTSIPMLIIGNTADPITPLWAQVDAAEKTAKAFPGSVVLTQDCPGHTSLAAPSPCTWGHIREYFRSGTLPAADTVCPVIGSPFPDGDLLPHAQTVLSATERRVFDAFTTMQWNGWLRKFIL</sequence>
<evidence type="ECO:0000256" key="1">
    <source>
        <dbReference type="ARBA" id="ARBA00010088"/>
    </source>
</evidence>
<dbReference type="PANTHER" id="PTHR43248:SF25">
    <property type="entry name" value="AB HYDROLASE-1 DOMAIN-CONTAINING PROTEIN-RELATED"/>
    <property type="match status" value="1"/>
</dbReference>
<keyword evidence="3" id="KW-0732">Signal</keyword>
<name>A0AAD7GDF3_MYCRO</name>
<feature type="signal peptide" evidence="3">
    <location>
        <begin position="1"/>
        <end position="28"/>
    </location>
</feature>
<keyword evidence="2" id="KW-0378">Hydrolase</keyword>
<dbReference type="InterPro" id="IPR013595">
    <property type="entry name" value="Pept_S33_TAP-like_C"/>
</dbReference>
<accession>A0AAD7GDF3</accession>
<evidence type="ECO:0000313" key="6">
    <source>
        <dbReference type="EMBL" id="KAJ7689457.1"/>
    </source>
</evidence>
<dbReference type="Pfam" id="PF08386">
    <property type="entry name" value="Abhydrolase_4"/>
    <property type="match status" value="1"/>
</dbReference>
<evidence type="ECO:0000313" key="7">
    <source>
        <dbReference type="Proteomes" id="UP001221757"/>
    </source>
</evidence>
<organism evidence="6 7">
    <name type="scientific">Mycena rosella</name>
    <name type="common">Pink bonnet</name>
    <name type="synonym">Agaricus rosellus</name>
    <dbReference type="NCBI Taxonomy" id="1033263"/>
    <lineage>
        <taxon>Eukaryota</taxon>
        <taxon>Fungi</taxon>
        <taxon>Dikarya</taxon>
        <taxon>Basidiomycota</taxon>
        <taxon>Agaricomycotina</taxon>
        <taxon>Agaricomycetes</taxon>
        <taxon>Agaricomycetidae</taxon>
        <taxon>Agaricales</taxon>
        <taxon>Marasmiineae</taxon>
        <taxon>Mycenaceae</taxon>
        <taxon>Mycena</taxon>
    </lineage>
</organism>
<dbReference type="AlphaFoldDB" id="A0AAD7GDF3"/>
<dbReference type="InterPro" id="IPR029058">
    <property type="entry name" value="AB_hydrolase_fold"/>
</dbReference>
<dbReference type="EMBL" id="JARKIE010000072">
    <property type="protein sequence ID" value="KAJ7689457.1"/>
    <property type="molecule type" value="Genomic_DNA"/>
</dbReference>
<evidence type="ECO:0000256" key="3">
    <source>
        <dbReference type="SAM" id="SignalP"/>
    </source>
</evidence>
<evidence type="ECO:0000259" key="4">
    <source>
        <dbReference type="Pfam" id="PF00561"/>
    </source>
</evidence>
<dbReference type="InterPro" id="IPR051601">
    <property type="entry name" value="Serine_prot/Carboxylest_S33"/>
</dbReference>
<feature type="domain" description="AB hydrolase-1" evidence="4">
    <location>
        <begin position="117"/>
        <end position="291"/>
    </location>
</feature>
<comment type="similarity">
    <text evidence="1">Belongs to the peptidase S33 family.</text>
</comment>
<comment type="caution">
    <text evidence="6">The sequence shown here is derived from an EMBL/GenBank/DDBJ whole genome shotgun (WGS) entry which is preliminary data.</text>
</comment>
<dbReference type="SUPFAM" id="SSF53474">
    <property type="entry name" value="alpha/beta-Hydrolases"/>
    <property type="match status" value="1"/>
</dbReference>
<gene>
    <name evidence="6" type="ORF">B0H17DRAFT_1202346</name>
</gene>
<dbReference type="Pfam" id="PF00561">
    <property type="entry name" value="Abhydrolase_1"/>
    <property type="match status" value="1"/>
</dbReference>
<proteinExistence type="inferred from homology"/>
<evidence type="ECO:0000256" key="2">
    <source>
        <dbReference type="ARBA" id="ARBA00022801"/>
    </source>
</evidence>
<feature type="chain" id="PRO_5042271740" evidence="3">
    <location>
        <begin position="29"/>
        <end position="588"/>
    </location>
</feature>
<dbReference type="InterPro" id="IPR000073">
    <property type="entry name" value="AB_hydrolase_1"/>
</dbReference>
<protein>
    <submittedName>
        <fullName evidence="6">TAP-like protein-domain-containing protein</fullName>
    </submittedName>
</protein>
<keyword evidence="7" id="KW-1185">Reference proteome</keyword>
<dbReference type="GO" id="GO:0016787">
    <property type="term" value="F:hydrolase activity"/>
    <property type="evidence" value="ECO:0007669"/>
    <property type="project" value="UniProtKB-KW"/>
</dbReference>